<dbReference type="Gene3D" id="1.10.890.40">
    <property type="match status" value="1"/>
</dbReference>
<accession>A0A060IG87</accession>
<dbReference type="Proteomes" id="UP000027180">
    <property type="component" value="Plasmid pRetIE4771d"/>
</dbReference>
<keyword evidence="2" id="KW-0614">Plasmid</keyword>
<sequence length="141" mass="15429">MKSLLGNGRNLSDAWKRDSWMGPVMAILLFVCAAPVQAQQSEIWRMSNQQLLEALRGDAAPDITNPELRRQISYERGAAYVAGVADATDGKTWCIEGGVLIHELTDRVFSHLQTLAPESLQQNAAISVSAALSKSFPCKEK</sequence>
<protein>
    <recommendedName>
        <fullName evidence="1">Rap1a immunity protein domain-containing protein</fullName>
    </recommendedName>
</protein>
<proteinExistence type="predicted"/>
<reference evidence="2 3" key="1">
    <citation type="submission" date="2013-12" db="EMBL/GenBank/DDBJ databases">
        <title>Complete genome sequence of Rhizobium etli bv. mimosae IE4771.</title>
        <authorList>
            <person name="Bustos P."/>
            <person name="Santamaria R.I."/>
            <person name="Lozano L."/>
            <person name="Ormeno-Orrillo E."/>
            <person name="Rogel M.A."/>
            <person name="Romero D."/>
            <person name="Cevallos M.A."/>
            <person name="Martinez-Romero E."/>
            <person name="Gonzalez V."/>
        </authorList>
    </citation>
    <scope>NUCLEOTIDE SEQUENCE [LARGE SCALE GENOMIC DNA]</scope>
    <source>
        <strain evidence="2 3">IE4771</strain>
        <plasmid evidence="3">Plasmid pRetIE4771d</plasmid>
    </source>
</reference>
<dbReference type="OrthoDB" id="8292907at2"/>
<dbReference type="AlphaFoldDB" id="A0A060IG87"/>
<dbReference type="HOGENOM" id="CLU_136849_0_0_5"/>
<evidence type="ECO:0000313" key="3">
    <source>
        <dbReference type="Proteomes" id="UP000027180"/>
    </source>
</evidence>
<dbReference type="EMBL" id="CP006990">
    <property type="protein sequence ID" value="AIC30995.1"/>
    <property type="molecule type" value="Genomic_DNA"/>
</dbReference>
<dbReference type="KEGG" id="rei:IE4771_PD00440"/>
<dbReference type="Pfam" id="PF18602">
    <property type="entry name" value="Rap1a"/>
    <property type="match status" value="1"/>
</dbReference>
<geneLocation type="plasmid" evidence="2 3">
    <name>pRetIE4771d</name>
</geneLocation>
<dbReference type="RefSeq" id="WP_051649963.1">
    <property type="nucleotide sequence ID" value="NZ_CP006990.1"/>
</dbReference>
<name>A0A060IG87_RHIET</name>
<evidence type="ECO:0000259" key="1">
    <source>
        <dbReference type="Pfam" id="PF18602"/>
    </source>
</evidence>
<feature type="domain" description="Rap1a immunity protein" evidence="1">
    <location>
        <begin position="68"/>
        <end position="138"/>
    </location>
</feature>
<evidence type="ECO:0000313" key="2">
    <source>
        <dbReference type="EMBL" id="AIC30995.1"/>
    </source>
</evidence>
<gene>
    <name evidence="2" type="ORF">IE4771_PD00440</name>
</gene>
<dbReference type="InterPro" id="IPR041238">
    <property type="entry name" value="Rap1a"/>
</dbReference>
<organism evidence="2 3">
    <name type="scientific">Rhizobium etli bv. mimosae str. IE4771</name>
    <dbReference type="NCBI Taxonomy" id="1432050"/>
    <lineage>
        <taxon>Bacteria</taxon>
        <taxon>Pseudomonadati</taxon>
        <taxon>Pseudomonadota</taxon>
        <taxon>Alphaproteobacteria</taxon>
        <taxon>Hyphomicrobiales</taxon>
        <taxon>Rhizobiaceae</taxon>
        <taxon>Rhizobium/Agrobacterium group</taxon>
        <taxon>Rhizobium</taxon>
    </lineage>
</organism>